<dbReference type="InterPro" id="IPR055421">
    <property type="entry name" value="TMEM132_3rd"/>
</dbReference>
<feature type="compositionally biased region" description="Basic residues" evidence="6">
    <location>
        <begin position="1255"/>
        <end position="1268"/>
    </location>
</feature>
<dbReference type="PANTHER" id="PTHR13388:SF11">
    <property type="entry name" value="DETONATOR, ISOFORM E"/>
    <property type="match status" value="1"/>
</dbReference>
<feature type="domain" description="Transmembrane protein TMEM132 fifth" evidence="12">
    <location>
        <begin position="620"/>
        <end position="787"/>
    </location>
</feature>
<dbReference type="InterPro" id="IPR026307">
    <property type="entry name" value="TMEM132"/>
</dbReference>
<dbReference type="InterPro" id="IPR055423">
    <property type="entry name" value="Ig_TMEM132_5th"/>
</dbReference>
<evidence type="ECO:0000259" key="12">
    <source>
        <dbReference type="Pfam" id="PF23486"/>
    </source>
</evidence>
<feature type="region of interest" description="Disordered" evidence="6">
    <location>
        <begin position="1149"/>
        <end position="1190"/>
    </location>
</feature>
<evidence type="ECO:0000256" key="6">
    <source>
        <dbReference type="SAM" id="MobiDB-lite"/>
    </source>
</evidence>
<reference evidence="15" key="1">
    <citation type="submission" date="2010-06" db="EMBL/GenBank/DDBJ databases">
        <authorList>
            <person name="Jiang H."/>
            <person name="Abraham K."/>
            <person name="Ali S."/>
            <person name="Alsbrooks S.L."/>
            <person name="Anim B.N."/>
            <person name="Anosike U.S."/>
            <person name="Attaway T."/>
            <person name="Bandaranaike D.P."/>
            <person name="Battles P.K."/>
            <person name="Bell S.N."/>
            <person name="Bell A.V."/>
            <person name="Beltran B."/>
            <person name="Bickham C."/>
            <person name="Bustamante Y."/>
            <person name="Caleb T."/>
            <person name="Canada A."/>
            <person name="Cardenas V."/>
            <person name="Carter K."/>
            <person name="Chacko J."/>
            <person name="Chandrabose M.N."/>
            <person name="Chavez D."/>
            <person name="Chavez A."/>
            <person name="Chen L."/>
            <person name="Chu H.-S."/>
            <person name="Claassen K.J."/>
            <person name="Cockrell R."/>
            <person name="Collins M."/>
            <person name="Cooper J.A."/>
            <person name="Cree A."/>
            <person name="Curry S.M."/>
            <person name="Da Y."/>
            <person name="Dao M.D."/>
            <person name="Das B."/>
            <person name="Davila M.-L."/>
            <person name="Davy-Carroll L."/>
            <person name="Denson S."/>
            <person name="Dinh H."/>
            <person name="Ebong V.E."/>
            <person name="Edwards J.R."/>
            <person name="Egan A."/>
            <person name="El-Daye J."/>
            <person name="Escobedo L."/>
            <person name="Fernandez S."/>
            <person name="Fernando P.R."/>
            <person name="Flagg N."/>
            <person name="Forbes L.D."/>
            <person name="Fowler R.G."/>
            <person name="Fu Q."/>
            <person name="Gabisi R.A."/>
            <person name="Ganer J."/>
            <person name="Garbino Pronczuk A."/>
            <person name="Garcia R.M."/>
            <person name="Garner T."/>
            <person name="Garrett T.E."/>
            <person name="Gonzalez D.A."/>
            <person name="Hamid H."/>
            <person name="Hawkins E.S."/>
            <person name="Hirani K."/>
            <person name="Hogues M.E."/>
            <person name="Hollins B."/>
            <person name="Hsiao C.-H."/>
            <person name="Jabil R."/>
            <person name="James M.L."/>
            <person name="Jhangiani S.N."/>
            <person name="Johnson B."/>
            <person name="Johnson Q."/>
            <person name="Joshi V."/>
            <person name="Kalu J.B."/>
            <person name="Kam C."/>
            <person name="Kashfia A."/>
            <person name="Keebler J."/>
            <person name="Kisamo H."/>
            <person name="Kovar C.L."/>
            <person name="Lago L.A."/>
            <person name="Lai C.-Y."/>
            <person name="Laidlaw J."/>
            <person name="Lara F."/>
            <person name="Le T.-K."/>
            <person name="Lee S.L."/>
            <person name="Legall F.H."/>
            <person name="Lemon S.J."/>
            <person name="Lewis L.R."/>
            <person name="Li B."/>
            <person name="Liu Y."/>
            <person name="Liu Y.-S."/>
            <person name="Lopez J."/>
            <person name="Lozado R.J."/>
            <person name="Lu J."/>
            <person name="Madu R.C."/>
            <person name="Maheshwari M."/>
            <person name="Maheshwari R."/>
            <person name="Malloy K."/>
            <person name="Martinez E."/>
            <person name="Mathew T."/>
            <person name="Mercado I.C."/>
            <person name="Mercado C."/>
            <person name="Meyer B."/>
            <person name="Montgomery K."/>
            <person name="Morgan M.B."/>
            <person name="Munidasa M."/>
            <person name="Nazareth L.V."/>
            <person name="Nelson J."/>
            <person name="Ng B.M."/>
            <person name="Nguyen N.B."/>
            <person name="Nguyen P.Q."/>
            <person name="Nguyen T."/>
            <person name="Obregon M."/>
            <person name="Okwuonu G.O."/>
            <person name="Onwere C.G."/>
            <person name="Orozco G."/>
            <person name="Parra A."/>
            <person name="Patel S."/>
            <person name="Patil S."/>
            <person name="Perez A."/>
            <person name="Perez Y."/>
            <person name="Pham C."/>
            <person name="Primus E.L."/>
            <person name="Pu L.-L."/>
            <person name="Puazo M."/>
            <person name="Qin X."/>
            <person name="Quiroz J.B."/>
            <person name="Reese J."/>
            <person name="Richards S."/>
            <person name="Rives C.M."/>
            <person name="Robberts R."/>
            <person name="Ruiz S.J."/>
            <person name="Ruiz M.J."/>
            <person name="Santibanez J."/>
            <person name="Schneider B.W."/>
            <person name="Sisson I."/>
            <person name="Smith M."/>
            <person name="Sodergren E."/>
            <person name="Song X.-Z."/>
            <person name="Song B.B."/>
            <person name="Summersgill H."/>
            <person name="Thelus R."/>
            <person name="Thornton R.D."/>
            <person name="Trejos Z.Y."/>
            <person name="Usmani K."/>
            <person name="Vattathil S."/>
            <person name="Villasana D."/>
            <person name="Walker D.L."/>
            <person name="Wang S."/>
            <person name="Wang K."/>
            <person name="White C.S."/>
            <person name="Williams A.C."/>
            <person name="Williamson J."/>
            <person name="Wilson K."/>
            <person name="Woghiren I.O."/>
            <person name="Woodworth J.R."/>
            <person name="Worley K.C."/>
            <person name="Wright R.A."/>
            <person name="Wu W."/>
            <person name="Young L."/>
            <person name="Zhang L."/>
            <person name="Zhang J."/>
            <person name="Zhu Y."/>
            <person name="Muzny D.M."/>
            <person name="Weinstock G."/>
            <person name="Gibbs R.A."/>
        </authorList>
    </citation>
    <scope>NUCLEOTIDE SEQUENCE [LARGE SCALE GENOMIC DNA]</scope>
    <source>
        <strain evidence="15">LSR1</strain>
    </source>
</reference>
<feature type="domain" description="Transmembrane protein TMEM132 cohesin-like" evidence="11">
    <location>
        <begin position="303"/>
        <end position="436"/>
    </location>
</feature>
<comment type="similarity">
    <text evidence="2">Belongs to the TMEM132 family.</text>
</comment>
<dbReference type="Pfam" id="PF23039">
    <property type="entry name" value="TMEM132_3rd"/>
    <property type="match status" value="1"/>
</dbReference>
<evidence type="ECO:0000256" key="4">
    <source>
        <dbReference type="ARBA" id="ARBA00022989"/>
    </source>
</evidence>
<name>A0A8R1ZYD9_ACYPI</name>
<dbReference type="GO" id="GO:0016020">
    <property type="term" value="C:membrane"/>
    <property type="evidence" value="ECO:0007669"/>
    <property type="project" value="UniProtKB-SubCell"/>
</dbReference>
<feature type="compositionally biased region" description="Acidic residues" evidence="6">
    <location>
        <begin position="60"/>
        <end position="69"/>
    </location>
</feature>
<reference evidence="14" key="2">
    <citation type="submission" date="2022-06" db="UniProtKB">
        <authorList>
            <consortium name="EnsemblMetazoa"/>
        </authorList>
    </citation>
    <scope>IDENTIFICATION</scope>
</reference>
<dbReference type="EnsemblMetazoa" id="XM_001942651.5">
    <property type="protein sequence ID" value="XP_001942686.2"/>
    <property type="gene ID" value="LOC100162840"/>
</dbReference>
<dbReference type="Pfam" id="PF16070">
    <property type="entry name" value="Ig_TMEM132_4th"/>
    <property type="match status" value="1"/>
</dbReference>
<dbReference type="OrthoDB" id="10026202at2759"/>
<evidence type="ECO:0008006" key="16">
    <source>
        <dbReference type="Google" id="ProtNLM"/>
    </source>
</evidence>
<dbReference type="Pfam" id="PF23487">
    <property type="entry name" value="Ig_TMEM132_6th"/>
    <property type="match status" value="1"/>
</dbReference>
<evidence type="ECO:0000256" key="2">
    <source>
        <dbReference type="ARBA" id="ARBA00006166"/>
    </source>
</evidence>
<feature type="chain" id="PRO_5035869425" description="Transmembrane protein 132E" evidence="8">
    <location>
        <begin position="21"/>
        <end position="1364"/>
    </location>
</feature>
<feature type="region of interest" description="Disordered" evidence="6">
    <location>
        <begin position="946"/>
        <end position="970"/>
    </location>
</feature>
<feature type="compositionally biased region" description="Basic and acidic residues" evidence="6">
    <location>
        <begin position="961"/>
        <end position="970"/>
    </location>
</feature>
<feature type="compositionally biased region" description="Polar residues" evidence="6">
    <location>
        <begin position="1156"/>
        <end position="1165"/>
    </location>
</feature>
<dbReference type="Pfam" id="PF15706">
    <property type="entry name" value="TMEM132_C"/>
    <property type="match status" value="1"/>
</dbReference>
<evidence type="ECO:0000256" key="3">
    <source>
        <dbReference type="ARBA" id="ARBA00022692"/>
    </source>
</evidence>
<protein>
    <recommendedName>
        <fullName evidence="16">Transmembrane protein 132E</fullName>
    </recommendedName>
</protein>
<dbReference type="KEGG" id="api:100162840"/>
<feature type="domain" description="Transmembrane protein family 132 fourth" evidence="10">
    <location>
        <begin position="518"/>
        <end position="614"/>
    </location>
</feature>
<keyword evidence="15" id="KW-1185">Reference proteome</keyword>
<evidence type="ECO:0000256" key="7">
    <source>
        <dbReference type="SAM" id="Phobius"/>
    </source>
</evidence>
<organism evidence="14 15">
    <name type="scientific">Acyrthosiphon pisum</name>
    <name type="common">Pea aphid</name>
    <dbReference type="NCBI Taxonomy" id="7029"/>
    <lineage>
        <taxon>Eukaryota</taxon>
        <taxon>Metazoa</taxon>
        <taxon>Ecdysozoa</taxon>
        <taxon>Arthropoda</taxon>
        <taxon>Hexapoda</taxon>
        <taxon>Insecta</taxon>
        <taxon>Pterygota</taxon>
        <taxon>Neoptera</taxon>
        <taxon>Paraneoptera</taxon>
        <taxon>Hemiptera</taxon>
        <taxon>Sternorrhyncha</taxon>
        <taxon>Aphidomorpha</taxon>
        <taxon>Aphidoidea</taxon>
        <taxon>Aphididae</taxon>
        <taxon>Macrosiphini</taxon>
        <taxon>Acyrthosiphon</taxon>
    </lineage>
</organism>
<dbReference type="CTD" id="31555"/>
<feature type="compositionally biased region" description="Low complexity" evidence="6">
    <location>
        <begin position="1127"/>
        <end position="1137"/>
    </location>
</feature>
<evidence type="ECO:0000259" key="10">
    <source>
        <dbReference type="Pfam" id="PF16070"/>
    </source>
</evidence>
<evidence type="ECO:0000313" key="15">
    <source>
        <dbReference type="Proteomes" id="UP000007819"/>
    </source>
</evidence>
<dbReference type="InterPro" id="IPR031437">
    <property type="entry name" value="Ig_TMEM132_4th"/>
</dbReference>
<keyword evidence="3 7" id="KW-0812">Transmembrane</keyword>
<feature type="region of interest" description="Disordered" evidence="6">
    <location>
        <begin position="1216"/>
        <end position="1294"/>
    </location>
</feature>
<evidence type="ECO:0000259" key="13">
    <source>
        <dbReference type="Pfam" id="PF23487"/>
    </source>
</evidence>
<evidence type="ECO:0000259" key="11">
    <source>
        <dbReference type="Pfam" id="PF23039"/>
    </source>
</evidence>
<evidence type="ECO:0000256" key="1">
    <source>
        <dbReference type="ARBA" id="ARBA00004479"/>
    </source>
</evidence>
<dbReference type="GeneID" id="100162840"/>
<dbReference type="Pfam" id="PF23486">
    <property type="entry name" value="Ig_TMEM132_5th"/>
    <property type="match status" value="1"/>
</dbReference>
<accession>A0A8R1ZYD9</accession>
<feature type="transmembrane region" description="Helical" evidence="7">
    <location>
        <begin position="1023"/>
        <end position="1047"/>
    </location>
</feature>
<feature type="region of interest" description="Disordered" evidence="6">
    <location>
        <begin position="1121"/>
        <end position="1140"/>
    </location>
</feature>
<evidence type="ECO:0000259" key="9">
    <source>
        <dbReference type="Pfam" id="PF15706"/>
    </source>
</evidence>
<comment type="subcellular location">
    <subcellularLocation>
        <location evidence="1">Membrane</location>
        <topology evidence="1">Single-pass type I membrane protein</topology>
    </subcellularLocation>
</comment>
<evidence type="ECO:0000256" key="5">
    <source>
        <dbReference type="ARBA" id="ARBA00023136"/>
    </source>
</evidence>
<feature type="domain" description="Transmembrane protein TMEM132 C-terminal" evidence="9">
    <location>
        <begin position="1012"/>
        <end position="1109"/>
    </location>
</feature>
<evidence type="ECO:0000313" key="14">
    <source>
        <dbReference type="EnsemblMetazoa" id="XP_001942686.2"/>
    </source>
</evidence>
<dbReference type="InterPro" id="IPR031436">
    <property type="entry name" value="TMEM132_C"/>
</dbReference>
<proteinExistence type="inferred from homology"/>
<dbReference type="Proteomes" id="UP000007819">
    <property type="component" value="Chromosome A2"/>
</dbReference>
<feature type="signal peptide" evidence="8">
    <location>
        <begin position="1"/>
        <end position="20"/>
    </location>
</feature>
<keyword evidence="4 7" id="KW-1133">Transmembrane helix</keyword>
<dbReference type="PANTHER" id="PTHR13388">
    <property type="entry name" value="DETONATOR, ISOFORM E"/>
    <property type="match status" value="1"/>
</dbReference>
<feature type="region of interest" description="Disordered" evidence="6">
    <location>
        <begin position="37"/>
        <end position="70"/>
    </location>
</feature>
<dbReference type="RefSeq" id="XP_001942686.2">
    <property type="nucleotide sequence ID" value="XM_001942651.4"/>
</dbReference>
<feature type="domain" description="Transmembrane protein TMEM132 sixth" evidence="13">
    <location>
        <begin position="788"/>
        <end position="903"/>
    </location>
</feature>
<keyword evidence="8" id="KW-0732">Signal</keyword>
<sequence>MNTATAVAIWVLLLHSATIGFVTPVEVHFDNPDGGFFVRHPIGGGPGNNRQQQQQMGGGSEDDDADDDVGGGAVLSVDRFTVLQDVPQTSIRASYGPFSTKQTVPSRYLIPDPNSAGMSGGVNGSGSSVGYSSAVDISSMDVSAHLVQRRVYRENPVVRTLFHVGYSVVRSQSAGSGPPPPMPLSTADVVGGGSARSASGSSSYGKLCAVAKATFEGAERPVTAACKPDPKDGVCTARLVLPAKWWPPLNPPDAKPVKTPQRYVQISYALLESDHRCSQSDVQLQPFTYIGQAALEHAQRPYKELKTDAYLLTLVPSIPLYPKSFTYVPVFFDAGPKEQNIKGFILRAKVKNGLRVLSAENSDPERWIINYTSNPRGTQITVTAVHKGLPTNAGATWPNSRYEEVLQWLLQVDSEAEDVWEEGRVVWTVQYVMEAAGNVTNWTSAAAVQGSQPKVDRHRAAYKHHRRQAAVLAGRRRTARLSGAATKMLYLDGVNGVLDGVKRKISARFEIHKDDTEAVLPISKNWEIINTAVLTGKQISHAMKVFVVSYAGKISDVTRQSVCQIEDDSVLKVTSSCSSVYVDGSEIRGSSNATVIVKYETYTGTAHFIVWVPEINEMDLTIADQKLNQIKGWRVPVSLEADDDMDDYVNKLKRSAEGKGGAHMKSPMPDGDFRLNEMITEDMVADAYDRKTSCQLRFQQTSVEIYARFKATDHDSGRVSYFVNRRTWLKVTDLLLHYLRSSDPRVASITGQIVRGHNPGRTEVQVISALSGHVLVSKEIRVVSDKVSVARLAVNVVSGLQLNIRPDAAVDNNYIAETSVTRKLTAKYQEGLLDIDLWFTDDTRTPLRSVAMSDYALRVESTNPDVVAFAPMAASPHPRVIAVGSGKGQLLRVSFGPPDACGKHEPVAISGGRKTVLPTTLSETAAEVQVDFSSSPYSVEQFVQNDGGGGGGSGVLNVGPPRDKKDHNKDSTGMAGIIDENNDEPTVQARHTYNNVVNPIPNNIGSTTVHAHKVPAQVSPFELGMYTLLAALCFAIVAFVISCVVYASKYKQNSLEMPTTTLMTKSFMGNMNGAKDGGGGIGGGVGSAKPLSDEPTMNAHDWVWLGRSTLERSSGMLVPSMGNKSHNNNNNNNNNNNQINEHNMRIMSNPIYGVDNNGSGNIGNHQQQQQQQQVCSRNPPPQINTSTYSVKDRLSNGNIVFNKLWKVLPTPNDLNLEKPADYRPPVPPHRTQLNNADNMMIGDGDNDEQAPPPPKRQHHHHHHHHRNRSQGGGRSSSIAGNHNNPKLPERNSDPLFVESCNRRSMDVKRAAIIGNPMFAFDPASADQKHQNAGASDTIKLDDLNLGMDYKQLMEYFDNLKESNA</sequence>
<keyword evidence="5 7" id="KW-0472">Membrane</keyword>
<dbReference type="InterPro" id="IPR055424">
    <property type="entry name" value="Ig_TMEM132_6th"/>
</dbReference>
<evidence type="ECO:0000256" key="8">
    <source>
        <dbReference type="SAM" id="SignalP"/>
    </source>
</evidence>